<comment type="caution">
    <text evidence="1">The sequence shown here is derived from an EMBL/GenBank/DDBJ whole genome shotgun (WGS) entry which is preliminary data.</text>
</comment>
<gene>
    <name evidence="1" type="ORF">FEM48_Zijuj06G0155300</name>
</gene>
<evidence type="ECO:0000313" key="2">
    <source>
        <dbReference type="Proteomes" id="UP000813462"/>
    </source>
</evidence>
<organism evidence="1 2">
    <name type="scientific">Ziziphus jujuba var. spinosa</name>
    <dbReference type="NCBI Taxonomy" id="714518"/>
    <lineage>
        <taxon>Eukaryota</taxon>
        <taxon>Viridiplantae</taxon>
        <taxon>Streptophyta</taxon>
        <taxon>Embryophyta</taxon>
        <taxon>Tracheophyta</taxon>
        <taxon>Spermatophyta</taxon>
        <taxon>Magnoliopsida</taxon>
        <taxon>eudicotyledons</taxon>
        <taxon>Gunneridae</taxon>
        <taxon>Pentapetalae</taxon>
        <taxon>rosids</taxon>
        <taxon>fabids</taxon>
        <taxon>Rosales</taxon>
        <taxon>Rhamnaceae</taxon>
        <taxon>Paliureae</taxon>
        <taxon>Ziziphus</taxon>
    </lineage>
</organism>
<dbReference type="AlphaFoldDB" id="A0A978VA43"/>
<dbReference type="PANTHER" id="PTHR47481">
    <property type="match status" value="1"/>
</dbReference>
<protein>
    <submittedName>
        <fullName evidence="1">Uncharacterized protein</fullName>
    </submittedName>
</protein>
<dbReference type="PANTHER" id="PTHR47481:SF9">
    <property type="entry name" value="RETROTRANSPOSON GAG DOMAIN-CONTAINING PROTEIN"/>
    <property type="match status" value="1"/>
</dbReference>
<dbReference type="EMBL" id="JAEACU010000006">
    <property type="protein sequence ID" value="KAH7524778.1"/>
    <property type="molecule type" value="Genomic_DNA"/>
</dbReference>
<accession>A0A978VA43</accession>
<reference evidence="1" key="1">
    <citation type="journal article" date="2021" name="Front. Plant Sci.">
        <title>Chromosome-Scale Genome Assembly for Chinese Sour Jujube and Insights Into Its Genome Evolution and Domestication Signature.</title>
        <authorList>
            <person name="Shen L.-Y."/>
            <person name="Luo H."/>
            <person name="Wang X.-L."/>
            <person name="Wang X.-M."/>
            <person name="Qiu X.-J."/>
            <person name="Liu H."/>
            <person name="Zhou S.-S."/>
            <person name="Jia K.-H."/>
            <person name="Nie S."/>
            <person name="Bao Y.-T."/>
            <person name="Zhang R.-G."/>
            <person name="Yun Q.-Z."/>
            <person name="Chai Y.-H."/>
            <person name="Lu J.-Y."/>
            <person name="Li Y."/>
            <person name="Zhao S.-W."/>
            <person name="Mao J.-F."/>
            <person name="Jia S.-G."/>
            <person name="Mao Y.-M."/>
        </authorList>
    </citation>
    <scope>NUCLEOTIDE SEQUENCE</scope>
    <source>
        <strain evidence="1">AT0</strain>
        <tissue evidence="1">Leaf</tissue>
    </source>
</reference>
<evidence type="ECO:0000313" key="1">
    <source>
        <dbReference type="EMBL" id="KAH7524778.1"/>
    </source>
</evidence>
<sequence length="242" mass="26861">MIDCYVSPRCSTAAIELALLNMPISNKDLTLYIINGLSPELKDMAATFRTRESSISYVDLHEQLIEHDSYLKRIATLMDNMAIIANVVYCSQTGSSSSKNSSQFSSPSQLTFTTNIVAPKEPQTVAKALAYQNWFAAMKKSHDIVQDGTEKEGGRLAKLSDCVPSHLSNLRDPNYSMLEEQSEDLFNKTKMLLRVGIDDGKANGSTGRGEILADLYSIERSNLNQIVSCCTTKLSQEKNPWF</sequence>
<proteinExistence type="predicted"/>
<name>A0A978VA43_ZIZJJ</name>
<dbReference type="Proteomes" id="UP000813462">
    <property type="component" value="Unassembled WGS sequence"/>
</dbReference>